<evidence type="ECO:0000256" key="6">
    <source>
        <dbReference type="ARBA" id="ARBA00023211"/>
    </source>
</evidence>
<dbReference type="PATRIC" id="fig|883126.3.peg.3746"/>
<dbReference type="Proteomes" id="UP000009874">
    <property type="component" value="Unassembled WGS sequence"/>
</dbReference>
<dbReference type="CDD" id="cd03426">
    <property type="entry name" value="NUDIX_CoAse_Nudt7"/>
    <property type="match status" value="1"/>
</dbReference>
<keyword evidence="6" id="KW-0464">Manganese</keyword>
<dbReference type="eggNOG" id="COG0494">
    <property type="taxonomic scope" value="Bacteria"/>
</dbReference>
<proteinExistence type="predicted"/>
<dbReference type="PROSITE" id="PS51462">
    <property type="entry name" value="NUDIX"/>
    <property type="match status" value="1"/>
</dbReference>
<dbReference type="SUPFAM" id="SSF55811">
    <property type="entry name" value="Nudix"/>
    <property type="match status" value="1"/>
</dbReference>
<reference evidence="8 9" key="1">
    <citation type="submission" date="2012-09" db="EMBL/GenBank/DDBJ databases">
        <title>The Genome Sequence of Massilia timonae CCUG 45783.</title>
        <authorList>
            <consortium name="The Broad Institute Genome Sequencing Platform"/>
            <person name="Earl A."/>
            <person name="Ward D."/>
            <person name="Feldgarden M."/>
            <person name="Gevers D."/>
            <person name="Huys G."/>
            <person name="Walker B."/>
            <person name="Young S.K."/>
            <person name="Zeng Q."/>
            <person name="Gargeya S."/>
            <person name="Fitzgerald M."/>
            <person name="Haas B."/>
            <person name="Abouelleil A."/>
            <person name="Alvarado L."/>
            <person name="Arachchi H.M."/>
            <person name="Berlin A.M."/>
            <person name="Chapman S.B."/>
            <person name="Goldberg J."/>
            <person name="Griggs A."/>
            <person name="Gujja S."/>
            <person name="Hansen M."/>
            <person name="Howarth C."/>
            <person name="Imamovic A."/>
            <person name="Larimer J."/>
            <person name="McCowen C."/>
            <person name="Montmayeur A."/>
            <person name="Murphy C."/>
            <person name="Neiman D."/>
            <person name="Pearson M."/>
            <person name="Priest M."/>
            <person name="Roberts A."/>
            <person name="Saif S."/>
            <person name="Shea T."/>
            <person name="Sisk P."/>
            <person name="Sykes S."/>
            <person name="Wortman J."/>
            <person name="Nusbaum C."/>
            <person name="Birren B."/>
        </authorList>
    </citation>
    <scope>NUCLEOTIDE SEQUENCE [LARGE SCALE GENOMIC DNA]</scope>
    <source>
        <strain evidence="8 9">CCUG 45783</strain>
    </source>
</reference>
<dbReference type="PANTHER" id="PTHR12992:SF11">
    <property type="entry name" value="MITOCHONDRIAL COENZYME A DIPHOSPHATASE NUDT8"/>
    <property type="match status" value="1"/>
</dbReference>
<dbReference type="InterPro" id="IPR045121">
    <property type="entry name" value="CoAse"/>
</dbReference>
<dbReference type="AlphaFoldDB" id="K9DUS4"/>
<dbReference type="NCBIfam" id="NF007980">
    <property type="entry name" value="PRK10707.1"/>
    <property type="match status" value="1"/>
</dbReference>
<dbReference type="Pfam" id="PF00293">
    <property type="entry name" value="NUDIX"/>
    <property type="match status" value="1"/>
</dbReference>
<comment type="caution">
    <text evidence="8">The sequence shown here is derived from an EMBL/GenBank/DDBJ whole genome shotgun (WGS) entry which is preliminary data.</text>
</comment>
<dbReference type="GO" id="GO:0046872">
    <property type="term" value="F:metal ion binding"/>
    <property type="evidence" value="ECO:0007669"/>
    <property type="project" value="UniProtKB-KW"/>
</dbReference>
<keyword evidence="3" id="KW-0479">Metal-binding</keyword>
<gene>
    <name evidence="8" type="ORF">HMPREF9710_03720</name>
</gene>
<sequence>MPFSIPAEYCKGFSLAKLIFDPTQLPVAGLAGEAPVAPARLIPAALRARFAQTLPWEEEVSDEGRGMTGATLRRAAVLVPLVARPEGVTVLLTLRTDHLSSHAGQISFPGGRAEELDSSPIETALRETEEEVGLHRRHIEIIGVLPDYTTVSAYRVTPVVALVQPPFELQPDPGEVAEAFEVPLSFLMDGLNHQRRVVELPQGAGRRAFYTMPYEQYFIWGATAAMLRNLFHFLRA</sequence>
<dbReference type="GO" id="GO:0010945">
    <property type="term" value="F:coenzyme A diphosphatase activity"/>
    <property type="evidence" value="ECO:0007669"/>
    <property type="project" value="InterPro"/>
</dbReference>
<evidence type="ECO:0000259" key="7">
    <source>
        <dbReference type="PROSITE" id="PS51462"/>
    </source>
</evidence>
<dbReference type="STRING" id="47229.LO55_94"/>
<name>K9DUS4_9BURK</name>
<evidence type="ECO:0000256" key="5">
    <source>
        <dbReference type="ARBA" id="ARBA00022842"/>
    </source>
</evidence>
<comment type="cofactor">
    <cofactor evidence="1">
        <name>Mn(2+)</name>
        <dbReference type="ChEBI" id="CHEBI:29035"/>
    </cofactor>
</comment>
<keyword evidence="5" id="KW-0460">Magnesium</keyword>
<dbReference type="EMBL" id="AGZI01000046">
    <property type="protein sequence ID" value="EKU81090.1"/>
    <property type="molecule type" value="Genomic_DNA"/>
</dbReference>
<evidence type="ECO:0000256" key="1">
    <source>
        <dbReference type="ARBA" id="ARBA00001936"/>
    </source>
</evidence>
<keyword evidence="4" id="KW-0378">Hydrolase</keyword>
<accession>K9DUS4</accession>
<comment type="cofactor">
    <cofactor evidence="2">
        <name>Mg(2+)</name>
        <dbReference type="ChEBI" id="CHEBI:18420"/>
    </cofactor>
</comment>
<dbReference type="HOGENOM" id="CLU_040940_5_1_4"/>
<dbReference type="InterPro" id="IPR000086">
    <property type="entry name" value="NUDIX_hydrolase_dom"/>
</dbReference>
<dbReference type="Gene3D" id="3.90.79.10">
    <property type="entry name" value="Nucleoside Triphosphate Pyrophosphohydrolase"/>
    <property type="match status" value="1"/>
</dbReference>
<organism evidence="8 9">
    <name type="scientific">Massilia timonae CCUG 45783</name>
    <dbReference type="NCBI Taxonomy" id="883126"/>
    <lineage>
        <taxon>Bacteria</taxon>
        <taxon>Pseudomonadati</taxon>
        <taxon>Pseudomonadota</taxon>
        <taxon>Betaproteobacteria</taxon>
        <taxon>Burkholderiales</taxon>
        <taxon>Oxalobacteraceae</taxon>
        <taxon>Telluria group</taxon>
        <taxon>Massilia</taxon>
    </lineage>
</organism>
<evidence type="ECO:0000256" key="2">
    <source>
        <dbReference type="ARBA" id="ARBA00001946"/>
    </source>
</evidence>
<protein>
    <recommendedName>
        <fullName evidence="7">Nudix hydrolase domain-containing protein</fullName>
    </recommendedName>
</protein>
<evidence type="ECO:0000313" key="9">
    <source>
        <dbReference type="Proteomes" id="UP000009874"/>
    </source>
</evidence>
<keyword evidence="9" id="KW-1185">Reference proteome</keyword>
<dbReference type="InterPro" id="IPR015797">
    <property type="entry name" value="NUDIX_hydrolase-like_dom_sf"/>
</dbReference>
<evidence type="ECO:0000256" key="4">
    <source>
        <dbReference type="ARBA" id="ARBA00022801"/>
    </source>
</evidence>
<evidence type="ECO:0000256" key="3">
    <source>
        <dbReference type="ARBA" id="ARBA00022723"/>
    </source>
</evidence>
<dbReference type="OrthoDB" id="9802805at2"/>
<dbReference type="PANTHER" id="PTHR12992">
    <property type="entry name" value="NUDIX HYDROLASE"/>
    <property type="match status" value="1"/>
</dbReference>
<evidence type="ECO:0000313" key="8">
    <source>
        <dbReference type="EMBL" id="EKU81090.1"/>
    </source>
</evidence>
<feature type="domain" description="Nudix hydrolase" evidence="7">
    <location>
        <begin position="72"/>
        <end position="204"/>
    </location>
</feature>
<dbReference type="RefSeq" id="WP_005668888.1">
    <property type="nucleotide sequence ID" value="NZ_JH992924.1"/>
</dbReference>